<name>L0B0K2_THEEQ</name>
<proteinExistence type="predicted"/>
<dbReference type="KEGG" id="beq:BEWA_001980"/>
<accession>L0B0K2</accession>
<reference evidence="2 3" key="1">
    <citation type="journal article" date="2012" name="BMC Genomics">
        <title>Comparative genomic analysis and phylogenetic position of Theileria equi.</title>
        <authorList>
            <person name="Kappmeyer L.S."/>
            <person name="Thiagarajan M."/>
            <person name="Herndon D.R."/>
            <person name="Ramsay J.D."/>
            <person name="Caler E."/>
            <person name="Djikeng A."/>
            <person name="Gillespie J.J."/>
            <person name="Lau A.O."/>
            <person name="Roalson E.H."/>
            <person name="Silva J.C."/>
            <person name="Silva M.G."/>
            <person name="Suarez C.E."/>
            <person name="Ueti M.W."/>
            <person name="Nene V.M."/>
            <person name="Mealey R.H."/>
            <person name="Knowles D.P."/>
            <person name="Brayton K.A."/>
        </authorList>
    </citation>
    <scope>NUCLEOTIDE SEQUENCE [LARGE SCALE GENOMIC DNA]</scope>
    <source>
        <strain evidence="2 3">WA</strain>
    </source>
</reference>
<dbReference type="VEuPathDB" id="PiroplasmaDB:BEWA_001980"/>
<dbReference type="Proteomes" id="UP000031512">
    <property type="component" value="Chromosome 3"/>
</dbReference>
<feature type="chain" id="PRO_5003939620" evidence="1">
    <location>
        <begin position="19"/>
        <end position="162"/>
    </location>
</feature>
<gene>
    <name evidence="2" type="ORF">BEWA_001980</name>
</gene>
<evidence type="ECO:0000313" key="2">
    <source>
        <dbReference type="EMBL" id="AFZ80791.1"/>
    </source>
</evidence>
<dbReference type="OrthoDB" id="361488at2759"/>
<keyword evidence="1" id="KW-0732">Signal</keyword>
<protein>
    <submittedName>
        <fullName evidence="2">Signal peptide-containing protein</fullName>
    </submittedName>
</protein>
<feature type="signal peptide" evidence="1">
    <location>
        <begin position="1"/>
        <end position="18"/>
    </location>
</feature>
<organism evidence="2 3">
    <name type="scientific">Theileria equi strain WA</name>
    <dbReference type="NCBI Taxonomy" id="1537102"/>
    <lineage>
        <taxon>Eukaryota</taxon>
        <taxon>Sar</taxon>
        <taxon>Alveolata</taxon>
        <taxon>Apicomplexa</taxon>
        <taxon>Aconoidasida</taxon>
        <taxon>Piroplasmida</taxon>
        <taxon>Theileriidae</taxon>
        <taxon>Theileria</taxon>
    </lineage>
</organism>
<keyword evidence="3" id="KW-1185">Reference proteome</keyword>
<evidence type="ECO:0000256" key="1">
    <source>
        <dbReference type="SAM" id="SignalP"/>
    </source>
</evidence>
<dbReference type="AlphaFoldDB" id="L0B0K2"/>
<dbReference type="EMBL" id="CP001670">
    <property type="protein sequence ID" value="AFZ80791.1"/>
    <property type="molecule type" value="Genomic_DNA"/>
</dbReference>
<evidence type="ECO:0000313" key="3">
    <source>
        <dbReference type="Proteomes" id="UP000031512"/>
    </source>
</evidence>
<dbReference type="RefSeq" id="XP_004830457.1">
    <property type="nucleotide sequence ID" value="XM_004830400.1"/>
</dbReference>
<dbReference type="GeneID" id="15806472"/>
<sequence length="162" mass="18325">MRTLAALYIFSLCKLCNAGWPCCLQGDDSDDTESPSAAAQSPATCMSHPLDTLDISNPEQSIMNVVERDNGSSQQKHYFPKVGIHITSVFDGESPLWMAPVERQGEVLFVERFIRGKTEILGLNIVHGQEFAPRYFEKLDGEWKETSKRNYFKKLNDVRFCS</sequence>